<dbReference type="AlphaFoldDB" id="A0A9N8ED44"/>
<evidence type="ECO:0000313" key="4">
    <source>
        <dbReference type="Proteomes" id="UP001153069"/>
    </source>
</evidence>
<keyword evidence="1" id="KW-0812">Transmembrane</keyword>
<keyword evidence="1" id="KW-1133">Transmembrane helix</keyword>
<feature type="transmembrane region" description="Helical" evidence="1">
    <location>
        <begin position="300"/>
        <end position="320"/>
    </location>
</feature>
<keyword evidence="4" id="KW-1185">Reference proteome</keyword>
<comment type="caution">
    <text evidence="3">The sequence shown here is derived from an EMBL/GenBank/DDBJ whole genome shotgun (WGS) entry which is preliminary data.</text>
</comment>
<organism evidence="3 4">
    <name type="scientific">Seminavis robusta</name>
    <dbReference type="NCBI Taxonomy" id="568900"/>
    <lineage>
        <taxon>Eukaryota</taxon>
        <taxon>Sar</taxon>
        <taxon>Stramenopiles</taxon>
        <taxon>Ochrophyta</taxon>
        <taxon>Bacillariophyta</taxon>
        <taxon>Bacillariophyceae</taxon>
        <taxon>Bacillariophycidae</taxon>
        <taxon>Naviculales</taxon>
        <taxon>Naviculaceae</taxon>
        <taxon>Seminavis</taxon>
    </lineage>
</organism>
<dbReference type="Proteomes" id="UP001153069">
    <property type="component" value="Unassembled WGS sequence"/>
</dbReference>
<feature type="transmembrane region" description="Helical" evidence="1">
    <location>
        <begin position="262"/>
        <end position="288"/>
    </location>
</feature>
<protein>
    <submittedName>
        <fullName evidence="3">Uncharacterized protein</fullName>
    </submittedName>
</protein>
<name>A0A9N8ED44_9STRA</name>
<keyword evidence="1" id="KW-0472">Membrane</keyword>
<feature type="chain" id="PRO_5040361067" evidence="2">
    <location>
        <begin position="23"/>
        <end position="361"/>
    </location>
</feature>
<reference evidence="3" key="1">
    <citation type="submission" date="2020-06" db="EMBL/GenBank/DDBJ databases">
        <authorList>
            <consortium name="Plant Systems Biology data submission"/>
        </authorList>
    </citation>
    <scope>NUCLEOTIDE SEQUENCE</scope>
    <source>
        <strain evidence="3">D6</strain>
    </source>
</reference>
<feature type="transmembrane region" description="Helical" evidence="1">
    <location>
        <begin position="219"/>
        <end position="241"/>
    </location>
</feature>
<sequence length="361" mass="40352">MFLYRTAAILALFVAASGITSAFQTPYRYTERATSRRTRSSFTWLHSAPALDDNDDGATIINDKIHPRLPPSYGWTKPSEPKQSLSRSDIQQSHTAKPWILNLVQAAHWSLGIPLLVNSYVFCSQFELWSSAVANHDPTRMLLLILYPMVTFMSALFPIVSHSYDDWQLAPFRDQHASNNDTTSQPLEYPAQDYGNDRLHRFGYNMLFLFLSFSSLMEYHALCGNNNMLLVSIPMCLYGILGDQNHLVSQHIPRRGAHQEPIVPVPVCTTALFAYSQTLWLVALVGLMVSSNVAAGSSSLWLAMGIAVVGQTIGGVYEGVVAESTFSQWDHLISIAIMFTGFSAEAYFFWDYGNHFLAATM</sequence>
<feature type="signal peptide" evidence="2">
    <location>
        <begin position="1"/>
        <end position="22"/>
    </location>
</feature>
<feature type="transmembrane region" description="Helical" evidence="1">
    <location>
        <begin position="332"/>
        <end position="350"/>
    </location>
</feature>
<accession>A0A9N8ED44</accession>
<evidence type="ECO:0000256" key="1">
    <source>
        <dbReference type="SAM" id="Phobius"/>
    </source>
</evidence>
<proteinExistence type="predicted"/>
<gene>
    <name evidence="3" type="ORF">SEMRO_1002_G229840.1</name>
</gene>
<evidence type="ECO:0000313" key="3">
    <source>
        <dbReference type="EMBL" id="CAB9519246.1"/>
    </source>
</evidence>
<keyword evidence="2" id="KW-0732">Signal</keyword>
<feature type="transmembrane region" description="Helical" evidence="1">
    <location>
        <begin position="141"/>
        <end position="160"/>
    </location>
</feature>
<dbReference type="EMBL" id="CAICTM010001000">
    <property type="protein sequence ID" value="CAB9519246.1"/>
    <property type="molecule type" value="Genomic_DNA"/>
</dbReference>
<evidence type="ECO:0000256" key="2">
    <source>
        <dbReference type="SAM" id="SignalP"/>
    </source>
</evidence>